<comment type="caution">
    <text evidence="2">The sequence shown here is derived from an EMBL/GenBank/DDBJ whole genome shotgun (WGS) entry which is preliminary data.</text>
</comment>
<evidence type="ECO:0000259" key="1">
    <source>
        <dbReference type="Pfam" id="PF01863"/>
    </source>
</evidence>
<accession>A0A7X1HWB4</accession>
<name>A0A7X1HWB4_9ACTN</name>
<dbReference type="Gene3D" id="3.30.2010.10">
    <property type="entry name" value="Metalloproteases ('zincins'), catalytic domain"/>
    <property type="match status" value="1"/>
</dbReference>
<dbReference type="CDD" id="cd07344">
    <property type="entry name" value="M48_yhfN_like"/>
    <property type="match status" value="1"/>
</dbReference>
<dbReference type="EMBL" id="JACMHY010000001">
    <property type="protein sequence ID" value="MBC2864242.1"/>
    <property type="molecule type" value="Genomic_DNA"/>
</dbReference>
<gene>
    <name evidence="2" type="ORF">H1R13_04305</name>
</gene>
<dbReference type="Proteomes" id="UP000517694">
    <property type="component" value="Unassembled WGS sequence"/>
</dbReference>
<reference evidence="2 3" key="1">
    <citation type="submission" date="2020-08" db="EMBL/GenBank/DDBJ databases">
        <title>Whole-Genome Sequence of French Clinical Streptomyces mexicanus Strain Q0842.</title>
        <authorList>
            <person name="Boxberger M."/>
            <person name="La Scola B."/>
        </authorList>
    </citation>
    <scope>NUCLEOTIDE SEQUENCE [LARGE SCALE GENOMIC DNA]</scope>
    <source>
        <strain evidence="2 3">Marseille-Q0842</strain>
    </source>
</reference>
<dbReference type="InterPro" id="IPR002725">
    <property type="entry name" value="YgjP-like_metallopeptidase"/>
</dbReference>
<evidence type="ECO:0000313" key="2">
    <source>
        <dbReference type="EMBL" id="MBC2864242.1"/>
    </source>
</evidence>
<dbReference type="RefSeq" id="WP_185946777.1">
    <property type="nucleotide sequence ID" value="NZ_JACMHY010000001.1"/>
</dbReference>
<dbReference type="AlphaFoldDB" id="A0A7X1HWB4"/>
<keyword evidence="3" id="KW-1185">Reference proteome</keyword>
<evidence type="ECO:0000313" key="3">
    <source>
        <dbReference type="Proteomes" id="UP000517694"/>
    </source>
</evidence>
<dbReference type="PANTHER" id="PTHR30399:SF1">
    <property type="entry name" value="UTP PYROPHOSPHATASE"/>
    <property type="match status" value="1"/>
</dbReference>
<sequence length="239" mass="27194">MHDTPAEPLHIGGLVIEVRPVPGRKSVRVTVERDARIVAAVPAGTDHMTLEKLVRSRLPWLYSKVRSREAEVEHRPVRRFVDGEGFFYLGRSHRLRIVGAAPHPVALAQGRLQLRRDCADIASDVLVAWYVERGRHWLPRRVGPWAKALDAPPADLIVRPLGYRWGSCSARGALNIHWAVMQLPPALVDYVLVHELAHMHVPNHSPEFWRTVCRALPDYEARRQRLEEWGAMIWLPSAS</sequence>
<dbReference type="PANTHER" id="PTHR30399">
    <property type="entry name" value="UNCHARACTERIZED PROTEIN YGJP"/>
    <property type="match status" value="1"/>
</dbReference>
<dbReference type="InterPro" id="IPR053136">
    <property type="entry name" value="UTP_pyrophosphatase-like"/>
</dbReference>
<dbReference type="Pfam" id="PF01863">
    <property type="entry name" value="YgjP-like"/>
    <property type="match status" value="1"/>
</dbReference>
<protein>
    <submittedName>
        <fullName evidence="2">M48 family metallopeptidase</fullName>
    </submittedName>
</protein>
<proteinExistence type="predicted"/>
<organism evidence="2 3">
    <name type="scientific">Streptomyces mexicanus</name>
    <dbReference type="NCBI Taxonomy" id="178566"/>
    <lineage>
        <taxon>Bacteria</taxon>
        <taxon>Bacillati</taxon>
        <taxon>Actinomycetota</taxon>
        <taxon>Actinomycetes</taxon>
        <taxon>Kitasatosporales</taxon>
        <taxon>Streptomycetaceae</taxon>
        <taxon>Streptomyces</taxon>
    </lineage>
</organism>
<feature type="domain" description="YgjP-like metallopeptidase" evidence="1">
    <location>
        <begin position="25"/>
        <end position="228"/>
    </location>
</feature>